<feature type="compositionally biased region" description="Basic and acidic residues" evidence="1">
    <location>
        <begin position="418"/>
        <end position="431"/>
    </location>
</feature>
<organism evidence="2 3">
    <name type="scientific">Henosepilachna vigintioctopunctata</name>
    <dbReference type="NCBI Taxonomy" id="420089"/>
    <lineage>
        <taxon>Eukaryota</taxon>
        <taxon>Metazoa</taxon>
        <taxon>Ecdysozoa</taxon>
        <taxon>Arthropoda</taxon>
        <taxon>Hexapoda</taxon>
        <taxon>Insecta</taxon>
        <taxon>Pterygota</taxon>
        <taxon>Neoptera</taxon>
        <taxon>Endopterygota</taxon>
        <taxon>Coleoptera</taxon>
        <taxon>Polyphaga</taxon>
        <taxon>Cucujiformia</taxon>
        <taxon>Coccinelloidea</taxon>
        <taxon>Coccinellidae</taxon>
        <taxon>Epilachninae</taxon>
        <taxon>Epilachnini</taxon>
        <taxon>Henosepilachna</taxon>
    </lineage>
</organism>
<feature type="compositionally biased region" description="Basic residues" evidence="1">
    <location>
        <begin position="1114"/>
        <end position="1128"/>
    </location>
</feature>
<gene>
    <name evidence="2" type="ORF">WA026_017579</name>
</gene>
<feature type="region of interest" description="Disordered" evidence="1">
    <location>
        <begin position="280"/>
        <end position="326"/>
    </location>
</feature>
<feature type="region of interest" description="Disordered" evidence="1">
    <location>
        <begin position="339"/>
        <end position="360"/>
    </location>
</feature>
<feature type="region of interest" description="Disordered" evidence="1">
    <location>
        <begin position="401"/>
        <end position="431"/>
    </location>
</feature>
<evidence type="ECO:0000313" key="3">
    <source>
        <dbReference type="Proteomes" id="UP001431783"/>
    </source>
</evidence>
<dbReference type="Proteomes" id="UP001431783">
    <property type="component" value="Unassembled WGS sequence"/>
</dbReference>
<feature type="compositionally biased region" description="Polar residues" evidence="1">
    <location>
        <begin position="407"/>
        <end position="417"/>
    </location>
</feature>
<feature type="compositionally biased region" description="Polar residues" evidence="1">
    <location>
        <begin position="1093"/>
        <end position="1106"/>
    </location>
</feature>
<sequence>MDNEDDYSEDLDFSTKSAISESEDEINYSSIRTYQKSTNENMDNDIKISTKKSKKSVDSVSSKVATIITTASSDSSVIYNSKTSTGQTENVRMKRAKRYRNLKKRKKIIRMKNRLYPVLDKSRNVKSKRNCDQNQEHVLRQKSAENPNQAHSEENQWFDFPTKVNNMKHSKSLRDPRFEKVNAATDRLEDGFYHRSFLPVSNEIYARPTYFHFVPFIPPGHFYHGNIHCVHYNPLKIVNGNGYHFINPRSSSSNSDGLSWNTFNGRKLMANDLSQKEHKRDIVSDIINGGKSKEPKESMTKRTESDYGEEPDLSEGQTIKKHSKLKKYNKVEAPGKNFEDNYEFEESPNENSNPREFMEDQIGKNIGKNSKWEEEDEEPYRHSFRDKLTKLKHKLFNKENDEIDGAMQNQRSHSVSSDNKKRIERHQESGGAVAREELLNPIIGVTPNINFVPVPIGDPHFCPDDTSSQGSSDSFPRNRKCPTCRWRFNPMSGTFEATPCPCDPCEPPPCPNPWETPPPCPCPTPCNPCPAVTESNDHAFTVDVRSPNSELNSNSPCTDDCPCPKPEPCCGTTCPCPPPSPPPCPPPSPPPCPCDPCSCPNPCPCPCPCSVPSSEEKDKLSENQNNLGLVEPANSENDEMRMSNINSLSGDQFPYPLSEHYTANFPRIQFRQYPRQCMFLPNDIYKVYNSPKSEKLGETNDENSFSSYDDSSNENINKCPYPKNNQVYPYSSDPNYREFLEKSSIQDDDSNFNTQNLYETHVPSFNFPHYCPCPQTPPTYYPYMIHHACPRPHIAGGFQILSPSLAKRHIVLGAEQPERAFGSSDRCPCVFGYFLPCPHLTPSLNQHPHLYHSPHVVNDADEIHEISNNGVSWIRPEGSPSIRDGFSQPLSFPSEDNLREKNSYIACRPSISLEKIFSPQPESVNLQNGPFDSQNVEDNNFDDSINDATYNDKRTLSRKVHSNLPRSFDKIPPNYFEKLQGPNNAAERLSDVFSLPYPEHVFDDSNPYESYENRLEKNSIKMTENELKEKRRCPKPTEPLPPCTGCPPSYSERKLNMKNDILAEKARMVNEYLKSKFLNGQYSMNSMFPRSKRQLTSSKNYPNSVDDSMAPSVRRVRRPHGVPRKPLNRKMPEQLDNKKDKTKYTKSDDEDLQADSSIPYSINEEDQVQEEESYPRMQLDRKSRSFLNEESHHNHMKSENGNTIKKKNRIELQDLRFAKEIIDSVIEKVNKNPNLKIKIGNALNKKKIYEAESNQQNHAKECNSKEQEDYEETRNLLRSVSCVLNKLVKKQIQEKLCEHLPNHLKNFLKHIVKPPKHRIKQRSNDKYHEDTFLFRAAYPQKKLNMKCKNRLEDNLMNLLNHYDQLDEESKKKAAPVQNYIVNHLNMLKKIEDEQASRKDSLGGHENFLNTNEHPSLNTLNEEKSNAFQNPVKFEGAQNNLDISPRDLENSDLEQEQNSFEKVALHDRALTKSNEEEVDTKLKKRDAIDDNYKSDIKKKEVKQNGKNDKKKVSDKYKKLVEAAEEVRCKRKNEEKIGEAFGKKDVKRNIEST</sequence>
<feature type="compositionally biased region" description="Polar residues" evidence="1">
    <location>
        <begin position="702"/>
        <end position="716"/>
    </location>
</feature>
<comment type="caution">
    <text evidence="2">The sequence shown here is derived from an EMBL/GenBank/DDBJ whole genome shotgun (WGS) entry which is preliminary data.</text>
</comment>
<protein>
    <submittedName>
        <fullName evidence="2">Uncharacterized protein</fullName>
    </submittedName>
</protein>
<feature type="compositionally biased region" description="Basic and acidic residues" evidence="1">
    <location>
        <begin position="1130"/>
        <end position="1147"/>
    </location>
</feature>
<dbReference type="EMBL" id="JARQZJ010000101">
    <property type="protein sequence ID" value="KAK9886659.1"/>
    <property type="molecule type" value="Genomic_DNA"/>
</dbReference>
<evidence type="ECO:0000256" key="1">
    <source>
        <dbReference type="SAM" id="MobiDB-lite"/>
    </source>
</evidence>
<feature type="region of interest" description="Disordered" evidence="1">
    <location>
        <begin position="693"/>
        <end position="724"/>
    </location>
</feature>
<name>A0AAW1V0I6_9CUCU</name>
<feature type="region of interest" description="Disordered" evidence="1">
    <location>
        <begin position="1395"/>
        <end position="1417"/>
    </location>
</feature>
<feature type="compositionally biased region" description="Basic and acidic residues" evidence="1">
    <location>
        <begin position="291"/>
        <end position="305"/>
    </location>
</feature>
<feature type="compositionally biased region" description="Acidic residues" evidence="1">
    <location>
        <begin position="1163"/>
        <end position="1172"/>
    </location>
</feature>
<feature type="compositionally biased region" description="Polar residues" evidence="1">
    <location>
        <begin position="1407"/>
        <end position="1417"/>
    </location>
</feature>
<evidence type="ECO:0000313" key="2">
    <source>
        <dbReference type="EMBL" id="KAK9886659.1"/>
    </source>
</evidence>
<keyword evidence="3" id="KW-1185">Reference proteome</keyword>
<feature type="region of interest" description="Disordered" evidence="1">
    <location>
        <begin position="1093"/>
        <end position="1177"/>
    </location>
</feature>
<accession>A0AAW1V0I6</accession>
<proteinExistence type="predicted"/>
<reference evidence="2 3" key="1">
    <citation type="submission" date="2023-03" db="EMBL/GenBank/DDBJ databases">
        <title>Genome insight into feeding habits of ladybird beetles.</title>
        <authorList>
            <person name="Li H.-S."/>
            <person name="Huang Y.-H."/>
            <person name="Pang H."/>
        </authorList>
    </citation>
    <scope>NUCLEOTIDE SEQUENCE [LARGE SCALE GENOMIC DNA]</scope>
    <source>
        <strain evidence="2">SYSU_2023b</strain>
        <tissue evidence="2">Whole body</tissue>
    </source>
</reference>